<organism evidence="3 4">
    <name type="scientific">candidate division TM6 bacterium JCVI TM6SC1</name>
    <dbReference type="NCBI Taxonomy" id="1306947"/>
    <lineage>
        <taxon>Bacteria</taxon>
        <taxon>Candidatus Babelota</taxon>
        <taxon>Vermiphilus</taxon>
    </lineage>
</organism>
<dbReference type="STRING" id="1306947.J120_03350"/>
<dbReference type="EMBL" id="ARQD01000002">
    <property type="protein sequence ID" value="KIX85314.1"/>
    <property type="molecule type" value="Genomic_DNA"/>
</dbReference>
<feature type="coiled-coil region" evidence="1">
    <location>
        <begin position="219"/>
        <end position="317"/>
    </location>
</feature>
<dbReference type="AlphaFoldDB" id="A0A0D2GPM3"/>
<dbReference type="Pfam" id="PF13476">
    <property type="entry name" value="AAA_23"/>
    <property type="match status" value="1"/>
</dbReference>
<evidence type="ECO:0000256" key="1">
    <source>
        <dbReference type="SAM" id="Coils"/>
    </source>
</evidence>
<proteinExistence type="predicted"/>
<dbReference type="eggNOG" id="COG0419">
    <property type="taxonomic scope" value="Bacteria"/>
</dbReference>
<evidence type="ECO:0000313" key="3">
    <source>
        <dbReference type="EMBL" id="KIX85314.1"/>
    </source>
</evidence>
<dbReference type="GO" id="GO:0006302">
    <property type="term" value="P:double-strand break repair"/>
    <property type="evidence" value="ECO:0007669"/>
    <property type="project" value="InterPro"/>
</dbReference>
<evidence type="ECO:0000259" key="2">
    <source>
        <dbReference type="Pfam" id="PF13476"/>
    </source>
</evidence>
<dbReference type="InterPro" id="IPR038729">
    <property type="entry name" value="Rad50/SbcC_AAA"/>
</dbReference>
<protein>
    <recommendedName>
        <fullName evidence="2">Rad50/SbcC-type AAA domain-containing protein</fullName>
    </recommendedName>
</protein>
<dbReference type="PANTHER" id="PTHR32114">
    <property type="entry name" value="ABC TRANSPORTER ABCH.3"/>
    <property type="match status" value="1"/>
</dbReference>
<sequence length="889" mass="102053">MIPLVVNIKNFLSYGPEIQTIDFQPYSLICLSGRNGHGKSALLDAITWAIWGHARKIATSTRPDQGLLRLGASEMMVILEFLCNGTHYKIRREFVMSGTKSQTLLEFVILKEDANSVALTGKTIKETQNTILSTLGLDYDAFINSTFLRQGQSNEFSKKSPRERKELLSSILGLNHYEQVRKLALERIRLATTARQQAQTYSGKTAQELAQLTTAGQRVAAIEKTLQHLKHELAELTKHYKQSLALWDNAKLAEQKIIQVQARYNDLLSEQHNAREQLTVLVNKWRAVHAHSLTTSRESTNRALEELRSELSALEDTLRMQEPVQQDILKAEHALKGLHARIEQERNTLIQSHQHTLHAAHGRKIILHERIQELQNEGINLENQQKLFVSNIENINTQYKVYEPLKNEYDSVYKHYTKRVLWYNRYLDRIAHTHQNASNTLSEQCSWCEQDLNPDASIIVYTKQSSIKRTVDRINQTIVQLKTLIEEDKIRLCELEKQLAGAHSLVQQRAQYEYSIQNHNQYIIENHNTQKHITGEYQECLTTIAHLDQMIQSVASIESLLAQNQEYVQTKERLKVLTDQYTHIQTAFTRSGHLIKQIAEFEKNMHQTMQEQVDTHTQHERRSHIHMLCTRLKTLMHELQKYTKAIQSLQAEVANIQELEQDSQELAQVIELINTQKEALMQEYGAAQALYAKKEQIQKEHDDYLKQIAEQDSIIYQYTAIAHATGRDGIQALLIEEAIPEIEYEANTLLGKLTDNQAHITIESLRDLKRGGTRETLDIKISDALGIRPYDLFSGGEAFRIDFALRVAISKLVARRAGTSLQTLIIDEGFGSQDEDGLNHIMDVLYKIKPEFAKIIIVSHLPSMKEQFPVHFVVEKRANGSRVNVIEQD</sequence>
<dbReference type="InterPro" id="IPR027417">
    <property type="entry name" value="P-loop_NTPase"/>
</dbReference>
<accession>A0A0D2GPM3</accession>
<name>A0A0D2GPM3_9BACT</name>
<dbReference type="SUPFAM" id="SSF52540">
    <property type="entry name" value="P-loop containing nucleoside triphosphate hydrolases"/>
    <property type="match status" value="1"/>
</dbReference>
<gene>
    <name evidence="3" type="ORF">J120_03350</name>
</gene>
<feature type="coiled-coil region" evidence="1">
    <location>
        <begin position="632"/>
        <end position="707"/>
    </location>
</feature>
<dbReference type="Gene3D" id="3.40.50.300">
    <property type="entry name" value="P-loop containing nucleotide triphosphate hydrolases"/>
    <property type="match status" value="2"/>
</dbReference>
<keyword evidence="1" id="KW-0175">Coiled coil</keyword>
<dbReference type="Proteomes" id="UP000032214">
    <property type="component" value="Unassembled WGS sequence"/>
</dbReference>
<dbReference type="GO" id="GO:0016887">
    <property type="term" value="F:ATP hydrolysis activity"/>
    <property type="evidence" value="ECO:0007669"/>
    <property type="project" value="InterPro"/>
</dbReference>
<evidence type="ECO:0000313" key="4">
    <source>
        <dbReference type="Proteomes" id="UP000032214"/>
    </source>
</evidence>
<reference evidence="3 4" key="1">
    <citation type="journal article" date="2013" name="Proc. Natl. Acad. Sci. U.S.A.">
        <title>Candidate phylum TM6 genome recovered from a hospital sink biofilm provides genomic insights into this uncultivated phylum.</title>
        <authorList>
            <person name="McLean J.S."/>
            <person name="Lombardo M.J."/>
            <person name="Badger J.H."/>
            <person name="Edlund A."/>
            <person name="Novotny M."/>
            <person name="Yee-Greenbaum J."/>
            <person name="Vyahhi N."/>
            <person name="Hall A.P."/>
            <person name="Yang Y."/>
            <person name="Dupont C.L."/>
            <person name="Ziegler M.G."/>
            <person name="Chitsaz H."/>
            <person name="Allen A.E."/>
            <person name="Yooseph S."/>
            <person name="Tesler G."/>
            <person name="Pevzner P.A."/>
            <person name="Friedman R.M."/>
            <person name="Nealson K.H."/>
            <person name="Venter J.C."/>
            <person name="Lasken R.S."/>
        </authorList>
    </citation>
    <scope>NUCLEOTIDE SEQUENCE [LARGE SCALE GENOMIC DNA]</scope>
    <source>
        <strain evidence="3 4">TM6SC1</strain>
    </source>
</reference>
<feature type="domain" description="Rad50/SbcC-type AAA" evidence="2">
    <location>
        <begin position="7"/>
        <end position="270"/>
    </location>
</feature>
<comment type="caution">
    <text evidence="3">The sequence shown here is derived from an EMBL/GenBank/DDBJ whole genome shotgun (WGS) entry which is preliminary data.</text>
</comment>
<keyword evidence="4" id="KW-1185">Reference proteome</keyword>
<dbReference type="PANTHER" id="PTHR32114:SF2">
    <property type="entry name" value="ABC TRANSPORTER ABCH.3"/>
    <property type="match status" value="1"/>
</dbReference>